<dbReference type="InterPro" id="IPR024983">
    <property type="entry name" value="CHAT_dom"/>
</dbReference>
<proteinExistence type="predicted"/>
<feature type="domain" description="CHAT" evidence="1">
    <location>
        <begin position="40"/>
        <end position="259"/>
    </location>
</feature>
<protein>
    <submittedName>
        <fullName evidence="2">CHAT domain-containing protein</fullName>
    </submittedName>
</protein>
<evidence type="ECO:0000313" key="3">
    <source>
        <dbReference type="Proteomes" id="UP000326799"/>
    </source>
</evidence>
<dbReference type="Gene3D" id="1.25.40.10">
    <property type="entry name" value="Tetratricopeptide repeat domain"/>
    <property type="match status" value="1"/>
</dbReference>
<sequence length="259" mass="29048">MSVNDSKFSTCLTNLGNSLESRYRRRGMISDLEYTIRLSREAVKLLPVDHPDFAASSNNLVVKLEARYDLLSELDDLEEAIQLSRQAIIVTPDDDTATVMQQMYKYNVAHFACHGISNPTNPSQSGLLLQTVSDKPMQDILTVRKMCENQHTLGGLAYLSACSAAENQAAKLVDKVIHVVSGFQAAGFRHVIGCLWPSEDDVCVEVARSFYSELFQKNTVDYPDRAVALAIHKAASNISRRPEYRRRPLYWALYVHYGA</sequence>
<evidence type="ECO:0000313" key="2">
    <source>
        <dbReference type="EMBL" id="KAB8215350.1"/>
    </source>
</evidence>
<dbReference type="Proteomes" id="UP000326799">
    <property type="component" value="Unassembled WGS sequence"/>
</dbReference>
<dbReference type="AlphaFoldDB" id="A0A5N6EG48"/>
<gene>
    <name evidence="2" type="ORF">BDV33DRAFT_208424</name>
</gene>
<accession>A0A5N6EG48</accession>
<reference evidence="2 3" key="1">
    <citation type="submission" date="2019-04" db="EMBL/GenBank/DDBJ databases">
        <title>Fungal friends and foes A comparative genomics study of 23 Aspergillus species from section Flavi.</title>
        <authorList>
            <consortium name="DOE Joint Genome Institute"/>
            <person name="Kjaerbolling I."/>
            <person name="Vesth T.C."/>
            <person name="Frisvad J.C."/>
            <person name="Nybo J.L."/>
            <person name="Theobald S."/>
            <person name="Kildgaard S."/>
            <person name="Petersen T.I."/>
            <person name="Kuo A."/>
            <person name="Sato A."/>
            <person name="Lyhne E.K."/>
            <person name="Kogle M.E."/>
            <person name="Wiebenga A."/>
            <person name="Kun R.S."/>
            <person name="Lubbers R.J."/>
            <person name="Makela M.R."/>
            <person name="Barry K."/>
            <person name="Chovatia M."/>
            <person name="Clum A."/>
            <person name="Daum C."/>
            <person name="Haridas S."/>
            <person name="He G."/>
            <person name="LaButti K."/>
            <person name="Lipzen A."/>
            <person name="Mondo S."/>
            <person name="Pangilinan J."/>
            <person name="Riley R."/>
            <person name="Salamov A."/>
            <person name="Simmons B.A."/>
            <person name="Magnuson J.K."/>
            <person name="Henrissat B."/>
            <person name="Mortensen U.H."/>
            <person name="Larsen T.O."/>
            <person name="De vries R.P."/>
            <person name="Grigoriev I.V."/>
            <person name="Machida M."/>
            <person name="Baker S.E."/>
            <person name="Andersen M.R."/>
        </authorList>
    </citation>
    <scope>NUCLEOTIDE SEQUENCE [LARGE SCALE GENOMIC DNA]</scope>
    <source>
        <strain evidence="2 3">CBS 126849</strain>
    </source>
</reference>
<keyword evidence="3" id="KW-1185">Reference proteome</keyword>
<organism evidence="2 3">
    <name type="scientific">Aspergillus novoparasiticus</name>
    <dbReference type="NCBI Taxonomy" id="986946"/>
    <lineage>
        <taxon>Eukaryota</taxon>
        <taxon>Fungi</taxon>
        <taxon>Dikarya</taxon>
        <taxon>Ascomycota</taxon>
        <taxon>Pezizomycotina</taxon>
        <taxon>Eurotiomycetes</taxon>
        <taxon>Eurotiomycetidae</taxon>
        <taxon>Eurotiales</taxon>
        <taxon>Aspergillaceae</taxon>
        <taxon>Aspergillus</taxon>
        <taxon>Aspergillus subgen. Circumdati</taxon>
    </lineage>
</organism>
<dbReference type="EMBL" id="ML733505">
    <property type="protein sequence ID" value="KAB8215350.1"/>
    <property type="molecule type" value="Genomic_DNA"/>
</dbReference>
<dbReference type="InterPro" id="IPR011990">
    <property type="entry name" value="TPR-like_helical_dom_sf"/>
</dbReference>
<evidence type="ECO:0000259" key="1">
    <source>
        <dbReference type="Pfam" id="PF12770"/>
    </source>
</evidence>
<name>A0A5N6EG48_9EURO</name>
<dbReference type="Pfam" id="PF12770">
    <property type="entry name" value="CHAT"/>
    <property type="match status" value="1"/>
</dbReference>